<organism evidence="10 11">
    <name type="scientific">Paractinoplanes bogorensis</name>
    <dbReference type="NCBI Taxonomy" id="1610840"/>
    <lineage>
        <taxon>Bacteria</taxon>
        <taxon>Bacillati</taxon>
        <taxon>Actinomycetota</taxon>
        <taxon>Actinomycetes</taxon>
        <taxon>Micromonosporales</taxon>
        <taxon>Micromonosporaceae</taxon>
        <taxon>Paractinoplanes</taxon>
    </lineage>
</organism>
<dbReference type="SUPFAM" id="SSF90123">
    <property type="entry name" value="ABC transporter transmembrane region"/>
    <property type="match status" value="1"/>
</dbReference>
<feature type="domain" description="ABC transmembrane type-1" evidence="9">
    <location>
        <begin position="18"/>
        <end position="300"/>
    </location>
</feature>
<feature type="transmembrane region" description="Helical" evidence="7">
    <location>
        <begin position="53"/>
        <end position="73"/>
    </location>
</feature>
<dbReference type="PROSITE" id="PS50929">
    <property type="entry name" value="ABC_TM1F"/>
    <property type="match status" value="1"/>
</dbReference>
<proteinExistence type="predicted"/>
<dbReference type="InterPro" id="IPR003439">
    <property type="entry name" value="ABC_transporter-like_ATP-bd"/>
</dbReference>
<dbReference type="InterPro" id="IPR017871">
    <property type="entry name" value="ABC_transporter-like_CS"/>
</dbReference>
<dbReference type="Gene3D" id="3.40.50.300">
    <property type="entry name" value="P-loop containing nucleotide triphosphate hydrolases"/>
    <property type="match status" value="1"/>
</dbReference>
<dbReference type="Pfam" id="PF00664">
    <property type="entry name" value="ABC_membrane"/>
    <property type="match status" value="1"/>
</dbReference>
<dbReference type="InterPro" id="IPR039421">
    <property type="entry name" value="Type_1_exporter"/>
</dbReference>
<dbReference type="SUPFAM" id="SSF52540">
    <property type="entry name" value="P-loop containing nucleoside triphosphate hydrolases"/>
    <property type="match status" value="1"/>
</dbReference>
<dbReference type="SMART" id="SM00382">
    <property type="entry name" value="AAA"/>
    <property type="match status" value="1"/>
</dbReference>
<dbReference type="PANTHER" id="PTHR43394:SF1">
    <property type="entry name" value="ATP-BINDING CASSETTE SUB-FAMILY B MEMBER 10, MITOCHONDRIAL"/>
    <property type="match status" value="1"/>
</dbReference>
<dbReference type="Gene3D" id="1.20.1560.10">
    <property type="entry name" value="ABC transporter type 1, transmembrane domain"/>
    <property type="match status" value="1"/>
</dbReference>
<feature type="transmembrane region" description="Helical" evidence="7">
    <location>
        <begin position="127"/>
        <end position="149"/>
    </location>
</feature>
<evidence type="ECO:0000256" key="5">
    <source>
        <dbReference type="ARBA" id="ARBA00022989"/>
    </source>
</evidence>
<feature type="transmembrane region" description="Helical" evidence="7">
    <location>
        <begin position="155"/>
        <end position="177"/>
    </location>
</feature>
<dbReference type="InterPro" id="IPR027417">
    <property type="entry name" value="P-loop_NTPase"/>
</dbReference>
<sequence>MLTGFLRAYLRPYRSGIAIIAVLQLLQTVCILLLPTLNAIIIDKGVVEGRMSWIVSVGIAMAVVTGIQVTVAISAQRKGAAVSAALGRDLRAAVFGRVLSLSAREVDRFGAPSLITRTVNDVKQAQSLTLTLFDTALATAILSLGGVALAVTQDFWLGLLLVAMFLVVCGCIGYMIATMSPLFEKLQTGIDLISQILREQINGARIVRASVQQEREHDRFAAANSFIFQPSLRVGRLMTTFAAMVTLVTNVFMTALVWFGGRRVDGGSLQLGTLSALIGYLTLIVLAMVMILVVITGLSRAFASVRRITEVLDSSPSVPEPFRTRAAGSGWLEVRNVHFAHPGSEKPVLNGVTMTARPGETVALVGGTGSGKSTLLNLIMRQYDVTGGAVLVDGADVRDLGADRIGTLVGVVPQTTKLFSGTVRANLHFGSPDAEDSLMWAALRIAQAADFVAAMPDGLDTELAQGGRSLSGGQRQRLAIARTLLRRPHILLLDDCFAALDAGTEARLRAALREALIGTTVVMTSQRIGAVLEADRIVVLDGGRVAGNGTHDELMAQSHVYREIVQSQPLGREPVDAGHD</sequence>
<feature type="transmembrane region" description="Helical" evidence="7">
    <location>
        <begin position="278"/>
        <end position="298"/>
    </location>
</feature>
<evidence type="ECO:0000256" key="4">
    <source>
        <dbReference type="ARBA" id="ARBA00022840"/>
    </source>
</evidence>
<evidence type="ECO:0000259" key="9">
    <source>
        <dbReference type="PROSITE" id="PS50929"/>
    </source>
</evidence>
<keyword evidence="4 10" id="KW-0067">ATP-binding</keyword>
<dbReference type="PROSITE" id="PS50893">
    <property type="entry name" value="ABC_TRANSPORTER_2"/>
    <property type="match status" value="1"/>
</dbReference>
<feature type="transmembrane region" description="Helical" evidence="7">
    <location>
        <begin position="16"/>
        <end position="41"/>
    </location>
</feature>
<comment type="subcellular location">
    <subcellularLocation>
        <location evidence="1">Cell membrane</location>
        <topology evidence="1">Multi-pass membrane protein</topology>
    </subcellularLocation>
</comment>
<reference evidence="10 11" key="1">
    <citation type="submission" date="2021-06" db="EMBL/GenBank/DDBJ databases">
        <title>Actinoplanes lichenicola sp. nov., and Actinoplanes ovalisporus sp. nov., isolated from lichen in Thailand.</title>
        <authorList>
            <person name="Saeng-In P."/>
            <person name="Kanchanasin P."/>
            <person name="Yuki M."/>
            <person name="Kudo T."/>
            <person name="Ohkuma M."/>
            <person name="Phongsopitanun W."/>
            <person name="Tanasupawat S."/>
        </authorList>
    </citation>
    <scope>NUCLEOTIDE SEQUENCE [LARGE SCALE GENOMIC DNA]</scope>
    <source>
        <strain evidence="10 11">NBRC 110975</strain>
    </source>
</reference>
<evidence type="ECO:0000256" key="1">
    <source>
        <dbReference type="ARBA" id="ARBA00004651"/>
    </source>
</evidence>
<keyword evidence="2 7" id="KW-0812">Transmembrane</keyword>
<evidence type="ECO:0000259" key="8">
    <source>
        <dbReference type="PROSITE" id="PS50893"/>
    </source>
</evidence>
<keyword evidence="6 7" id="KW-0472">Membrane</keyword>
<keyword evidence="5 7" id="KW-1133">Transmembrane helix</keyword>
<gene>
    <name evidence="10" type="ORF">KOI35_09985</name>
</gene>
<dbReference type="CDD" id="cd18548">
    <property type="entry name" value="ABC_6TM_Tm287_like"/>
    <property type="match status" value="1"/>
</dbReference>
<dbReference type="PROSITE" id="PS00211">
    <property type="entry name" value="ABC_TRANSPORTER_1"/>
    <property type="match status" value="1"/>
</dbReference>
<dbReference type="PANTHER" id="PTHR43394">
    <property type="entry name" value="ATP-DEPENDENT PERMEASE MDL1, MITOCHONDRIAL"/>
    <property type="match status" value="1"/>
</dbReference>
<evidence type="ECO:0000256" key="3">
    <source>
        <dbReference type="ARBA" id="ARBA00022741"/>
    </source>
</evidence>
<accession>A0ABS5YK39</accession>
<dbReference type="Proteomes" id="UP001519654">
    <property type="component" value="Unassembled WGS sequence"/>
</dbReference>
<protein>
    <submittedName>
        <fullName evidence="10">ABC transporter ATP-binding protein/permease</fullName>
    </submittedName>
</protein>
<dbReference type="InterPro" id="IPR003593">
    <property type="entry name" value="AAA+_ATPase"/>
</dbReference>
<keyword evidence="3" id="KW-0547">Nucleotide-binding</keyword>
<feature type="transmembrane region" description="Helical" evidence="7">
    <location>
        <begin position="237"/>
        <end position="258"/>
    </location>
</feature>
<evidence type="ECO:0000256" key="6">
    <source>
        <dbReference type="ARBA" id="ARBA00023136"/>
    </source>
</evidence>
<comment type="caution">
    <text evidence="10">The sequence shown here is derived from an EMBL/GenBank/DDBJ whole genome shotgun (WGS) entry which is preliminary data.</text>
</comment>
<dbReference type="GO" id="GO:0005524">
    <property type="term" value="F:ATP binding"/>
    <property type="evidence" value="ECO:0007669"/>
    <property type="project" value="UniProtKB-KW"/>
</dbReference>
<evidence type="ECO:0000256" key="2">
    <source>
        <dbReference type="ARBA" id="ARBA00022692"/>
    </source>
</evidence>
<dbReference type="InterPro" id="IPR036640">
    <property type="entry name" value="ABC1_TM_sf"/>
</dbReference>
<evidence type="ECO:0000256" key="7">
    <source>
        <dbReference type="SAM" id="Phobius"/>
    </source>
</evidence>
<keyword evidence="11" id="KW-1185">Reference proteome</keyword>
<evidence type="ECO:0000313" key="11">
    <source>
        <dbReference type="Proteomes" id="UP001519654"/>
    </source>
</evidence>
<dbReference type="EMBL" id="JAHKKG010000003">
    <property type="protein sequence ID" value="MBU2663837.1"/>
    <property type="molecule type" value="Genomic_DNA"/>
</dbReference>
<feature type="domain" description="ABC transporter" evidence="8">
    <location>
        <begin position="332"/>
        <end position="567"/>
    </location>
</feature>
<name>A0ABS5YK39_9ACTN</name>
<dbReference type="InterPro" id="IPR011527">
    <property type="entry name" value="ABC1_TM_dom"/>
</dbReference>
<dbReference type="Pfam" id="PF00005">
    <property type="entry name" value="ABC_tran"/>
    <property type="match status" value="1"/>
</dbReference>
<evidence type="ECO:0000313" key="10">
    <source>
        <dbReference type="EMBL" id="MBU2663837.1"/>
    </source>
</evidence>